<feature type="transmembrane region" description="Helical" evidence="1">
    <location>
        <begin position="7"/>
        <end position="29"/>
    </location>
</feature>
<proteinExistence type="predicted"/>
<keyword evidence="1" id="KW-1133">Transmembrane helix</keyword>
<reference evidence="2 3" key="1">
    <citation type="submission" date="2016-10" db="EMBL/GenBank/DDBJ databases">
        <authorList>
            <person name="de Groot N.N."/>
        </authorList>
    </citation>
    <scope>NUCLEOTIDE SEQUENCE [LARGE SCALE GENOMIC DNA]</scope>
    <source>
        <strain evidence="2 3">LMG 23650</strain>
    </source>
</reference>
<sequence length="35" mass="3975">MKTLWRLIQITVCLLVSVTVLIFLLSLVARVVPHV</sequence>
<evidence type="ECO:0000313" key="2">
    <source>
        <dbReference type="EMBL" id="SFJ60779.1"/>
    </source>
</evidence>
<dbReference type="EMBL" id="FOQU01000008">
    <property type="protein sequence ID" value="SFJ60779.1"/>
    <property type="molecule type" value="Genomic_DNA"/>
</dbReference>
<organism evidence="2 3">
    <name type="scientific">Paraburkholderia megapolitana</name>
    <dbReference type="NCBI Taxonomy" id="420953"/>
    <lineage>
        <taxon>Bacteria</taxon>
        <taxon>Pseudomonadati</taxon>
        <taxon>Pseudomonadota</taxon>
        <taxon>Betaproteobacteria</taxon>
        <taxon>Burkholderiales</taxon>
        <taxon>Burkholderiaceae</taxon>
        <taxon>Paraburkholderia</taxon>
    </lineage>
</organism>
<keyword evidence="3" id="KW-1185">Reference proteome</keyword>
<dbReference type="Proteomes" id="UP000199548">
    <property type="component" value="Unassembled WGS sequence"/>
</dbReference>
<name>A0A1I3SSH8_9BURK</name>
<protein>
    <submittedName>
        <fullName evidence="2">Uncharacterized protein</fullName>
    </submittedName>
</protein>
<gene>
    <name evidence="2" type="ORF">SAMN05192543_108323</name>
</gene>
<keyword evidence="1" id="KW-0812">Transmembrane</keyword>
<accession>A0A1I3SSH8</accession>
<dbReference type="AlphaFoldDB" id="A0A1I3SSH8"/>
<evidence type="ECO:0000313" key="3">
    <source>
        <dbReference type="Proteomes" id="UP000199548"/>
    </source>
</evidence>
<evidence type="ECO:0000256" key="1">
    <source>
        <dbReference type="SAM" id="Phobius"/>
    </source>
</evidence>
<keyword evidence="1" id="KW-0472">Membrane</keyword>